<reference evidence="3" key="1">
    <citation type="submission" date="2014-12" db="EMBL/GenBank/DDBJ databases">
        <title>Genome sequence of Clostridium beijerinckii strain 59B.</title>
        <authorList>
            <person name="Little G.T."/>
            <person name="Minton N.P."/>
        </authorList>
    </citation>
    <scope>NUCLEOTIDE SEQUENCE [LARGE SCALE GENOMIC DNA]</scope>
    <source>
        <strain evidence="3">59B</strain>
    </source>
</reference>
<dbReference type="CDD" id="cd02440">
    <property type="entry name" value="AdoMet_MTases"/>
    <property type="match status" value="1"/>
</dbReference>
<dbReference type="PROSITE" id="PS50937">
    <property type="entry name" value="HTH_MERR_2"/>
    <property type="match status" value="1"/>
</dbReference>
<organism evidence="2 3">
    <name type="scientific">Clostridium beijerinckii</name>
    <name type="common">Clostridium MP</name>
    <dbReference type="NCBI Taxonomy" id="1520"/>
    <lineage>
        <taxon>Bacteria</taxon>
        <taxon>Bacillati</taxon>
        <taxon>Bacillota</taxon>
        <taxon>Clostridia</taxon>
        <taxon>Eubacteriales</taxon>
        <taxon>Clostridiaceae</taxon>
        <taxon>Clostridium</taxon>
    </lineage>
</organism>
<dbReference type="GO" id="GO:0003700">
    <property type="term" value="F:DNA-binding transcription factor activity"/>
    <property type="evidence" value="ECO:0007669"/>
    <property type="project" value="InterPro"/>
</dbReference>
<dbReference type="InterPro" id="IPR013216">
    <property type="entry name" value="Methyltransf_11"/>
</dbReference>
<evidence type="ECO:0000256" key="1">
    <source>
        <dbReference type="ARBA" id="ARBA00023125"/>
    </source>
</evidence>
<dbReference type="InterPro" id="IPR000551">
    <property type="entry name" value="MerR-type_HTH_dom"/>
</dbReference>
<evidence type="ECO:0000313" key="3">
    <source>
        <dbReference type="Proteomes" id="UP000031866"/>
    </source>
</evidence>
<dbReference type="PANTHER" id="PTHR30204:SF96">
    <property type="entry name" value="CHROMOSOME-ANCHORING PROTEIN RACA"/>
    <property type="match status" value="1"/>
</dbReference>
<dbReference type="Gene3D" id="1.10.1660.10">
    <property type="match status" value="1"/>
</dbReference>
<sequence>MEGNKLKIGEFAKKSGVTVKTLLHYDKIGLLKPSEKTDSGYRIYCEEDLLKLQQITTLKFIGLSLNEISHILHESGENLENMISIQKKALEEKKKHIEAVIDVFNKAQNTAKKNGFLDASNLIDIIKVTNMESRVREQYKTDKNLNIRSNLHSYNVNKIDFDKWCFNQMNFLLNANVLELGCGTGKLWFKNKDYIENTLNITISDFSRSMIRIARNRLKDVYHDFHYEEINAEEIPYNDETFDIIIAQHMIYFVPDIEKALAEIQRVLKPNGVFYVTANSCNSMKELNRLSENFAPNSGLDNNGYSERFDLEHGRGMLEKYFHKVDVEILDGKIIVDNAEPVVSYKASTIQGSSILVGEKKKEFTKYLEEYIKKNGDISITTKTCMFKAMK</sequence>
<evidence type="ECO:0000313" key="2">
    <source>
        <dbReference type="EMBL" id="AJH01169.2"/>
    </source>
</evidence>
<dbReference type="AlphaFoldDB" id="A0A0B5QW39"/>
<dbReference type="PANTHER" id="PTHR30204">
    <property type="entry name" value="REDOX-CYCLING DRUG-SENSING TRANSCRIPTIONAL ACTIVATOR SOXR"/>
    <property type="match status" value="1"/>
</dbReference>
<dbReference type="InterPro" id="IPR047057">
    <property type="entry name" value="MerR_fam"/>
</dbReference>
<dbReference type="GO" id="GO:0032259">
    <property type="term" value="P:methylation"/>
    <property type="evidence" value="ECO:0007669"/>
    <property type="project" value="UniProtKB-KW"/>
</dbReference>
<dbReference type="CDD" id="cd01106">
    <property type="entry name" value="HTH_TipAL-Mta"/>
    <property type="match status" value="1"/>
</dbReference>
<dbReference type="GO" id="GO:0008757">
    <property type="term" value="F:S-adenosylmethionine-dependent methyltransferase activity"/>
    <property type="evidence" value="ECO:0007669"/>
    <property type="project" value="InterPro"/>
</dbReference>
<keyword evidence="1" id="KW-0238">DNA-binding</keyword>
<dbReference type="Gene3D" id="3.40.50.150">
    <property type="entry name" value="Vaccinia Virus protein VP39"/>
    <property type="match status" value="1"/>
</dbReference>
<keyword evidence="2" id="KW-0489">Methyltransferase</keyword>
<dbReference type="SUPFAM" id="SSF46955">
    <property type="entry name" value="Putative DNA-binding domain"/>
    <property type="match status" value="1"/>
</dbReference>
<dbReference type="KEGG" id="cbei:LF65_04637"/>
<dbReference type="Pfam" id="PF08241">
    <property type="entry name" value="Methyltransf_11"/>
    <property type="match status" value="1"/>
</dbReference>
<dbReference type="Pfam" id="PF13411">
    <property type="entry name" value="MerR_1"/>
    <property type="match status" value="1"/>
</dbReference>
<dbReference type="Proteomes" id="UP000031866">
    <property type="component" value="Chromosome"/>
</dbReference>
<name>A0A0B5QW39_CLOBE</name>
<dbReference type="EMBL" id="CP010086">
    <property type="protein sequence ID" value="AJH01169.2"/>
    <property type="molecule type" value="Genomic_DNA"/>
</dbReference>
<protein>
    <submittedName>
        <fullName evidence="2">Methyltransferase type 11</fullName>
    </submittedName>
</protein>
<gene>
    <name evidence="2" type="ORF">LF65_04637</name>
</gene>
<keyword evidence="2" id="KW-0808">Transferase</keyword>
<dbReference type="STRING" id="1520.LF65_04637"/>
<dbReference type="InterPro" id="IPR009061">
    <property type="entry name" value="DNA-bd_dom_put_sf"/>
</dbReference>
<proteinExistence type="predicted"/>
<dbReference type="InterPro" id="IPR029063">
    <property type="entry name" value="SAM-dependent_MTases_sf"/>
</dbReference>
<dbReference type="SUPFAM" id="SSF53335">
    <property type="entry name" value="S-adenosyl-L-methionine-dependent methyltransferases"/>
    <property type="match status" value="1"/>
</dbReference>
<dbReference type="OrthoDB" id="9777497at2"/>
<dbReference type="GO" id="GO:0003677">
    <property type="term" value="F:DNA binding"/>
    <property type="evidence" value="ECO:0007669"/>
    <property type="project" value="UniProtKB-KW"/>
</dbReference>
<dbReference type="SMART" id="SM00422">
    <property type="entry name" value="HTH_MERR"/>
    <property type="match status" value="1"/>
</dbReference>
<dbReference type="PRINTS" id="PR00040">
    <property type="entry name" value="HTHMERR"/>
</dbReference>
<accession>A0A0B5QW39</accession>